<name>A0A7J5BD71_9MICO</name>
<keyword evidence="1" id="KW-0175">Coiled coil</keyword>
<dbReference type="AlphaFoldDB" id="A0A7J5BD71"/>
<dbReference type="RefSeq" id="WP_158051671.1">
    <property type="nucleotide sequence ID" value="NZ_WBKB01000002.1"/>
</dbReference>
<accession>A0A7J5BD71</accession>
<protein>
    <submittedName>
        <fullName evidence="2">Uncharacterized protein</fullName>
    </submittedName>
</protein>
<dbReference type="Proteomes" id="UP000433493">
    <property type="component" value="Unassembled WGS sequence"/>
</dbReference>
<organism evidence="2 3">
    <name type="scientific">Gulosibacter chungangensis</name>
    <dbReference type="NCBI Taxonomy" id="979746"/>
    <lineage>
        <taxon>Bacteria</taxon>
        <taxon>Bacillati</taxon>
        <taxon>Actinomycetota</taxon>
        <taxon>Actinomycetes</taxon>
        <taxon>Micrococcales</taxon>
        <taxon>Microbacteriaceae</taxon>
        <taxon>Gulosibacter</taxon>
    </lineage>
</organism>
<evidence type="ECO:0000256" key="1">
    <source>
        <dbReference type="SAM" id="Coils"/>
    </source>
</evidence>
<evidence type="ECO:0000313" key="2">
    <source>
        <dbReference type="EMBL" id="KAB1644168.1"/>
    </source>
</evidence>
<reference evidence="2 3" key="1">
    <citation type="submission" date="2019-09" db="EMBL/GenBank/DDBJ databases">
        <title>Phylogeny of genus Pseudoclavibacter and closely related genus.</title>
        <authorList>
            <person name="Li Y."/>
        </authorList>
    </citation>
    <scope>NUCLEOTIDE SEQUENCE [LARGE SCALE GENOMIC DNA]</scope>
    <source>
        <strain evidence="2 3">KCTC 13959</strain>
    </source>
</reference>
<proteinExistence type="predicted"/>
<feature type="coiled-coil region" evidence="1">
    <location>
        <begin position="16"/>
        <end position="43"/>
    </location>
</feature>
<dbReference type="OrthoDB" id="3579809at2"/>
<evidence type="ECO:0000313" key="3">
    <source>
        <dbReference type="Proteomes" id="UP000433493"/>
    </source>
</evidence>
<sequence length="94" mass="10418">MVERDLDSPGELRRKLIEALLAYERAETELEELAAARQARELADAMEFEAIRSARDARVSWAKIGTVYGLTKQGAQQRFGEKLAAAPDPDIANS</sequence>
<comment type="caution">
    <text evidence="2">The sequence shown here is derived from an EMBL/GenBank/DDBJ whole genome shotgun (WGS) entry which is preliminary data.</text>
</comment>
<gene>
    <name evidence="2" type="ORF">F8O05_05165</name>
</gene>
<dbReference type="EMBL" id="WBKB01000002">
    <property type="protein sequence ID" value="KAB1644168.1"/>
    <property type="molecule type" value="Genomic_DNA"/>
</dbReference>
<keyword evidence="3" id="KW-1185">Reference proteome</keyword>